<dbReference type="RefSeq" id="WP_058713050.1">
    <property type="nucleotide sequence ID" value="NZ_LDQV01000012.1"/>
</dbReference>
<protein>
    <recommendedName>
        <fullName evidence="1">DUF3885 domain-containing protein</fullName>
    </recommendedName>
</protein>
<sequence length="203" mass="24733">MNFEQYLQHYFGKVNLFDRSFVEKDLVFHVDLVKDLYQLKKNSDEINVEYFKQAYQKSNELFEDLFREEESLYFIVHVRSERGKYQKSATKVFRHLKRREDQYNIKFVEKMMDEEEQVSEYAVLLPNKNALDHKRLIKAICHQDFPTLQPRFRQTYTDYPEVFFVNVNQKIVMNIYDDRGCFLLFGDSATYDVFKKKYRNDIS</sequence>
<gene>
    <name evidence="2" type="ORF">RSA11_03080</name>
</gene>
<dbReference type="InterPro" id="IPR024976">
    <property type="entry name" value="DUF3885"/>
</dbReference>
<evidence type="ECO:0000313" key="3">
    <source>
        <dbReference type="Proteomes" id="UP000072605"/>
    </source>
</evidence>
<feature type="domain" description="DUF3885" evidence="1">
    <location>
        <begin position="5"/>
        <end position="203"/>
    </location>
</feature>
<dbReference type="Proteomes" id="UP000072605">
    <property type="component" value="Unassembled WGS sequence"/>
</dbReference>
<name>A0AAW3MDV7_9BACL</name>
<reference evidence="2 3" key="1">
    <citation type="journal article" date="2016" name="Front. Microbiol.">
        <title>Genomic Resource of Rice Seed Associated Bacteria.</title>
        <authorList>
            <person name="Midha S."/>
            <person name="Bansal K."/>
            <person name="Sharma S."/>
            <person name="Kumar N."/>
            <person name="Patil P.P."/>
            <person name="Chaudhry V."/>
            <person name="Patil P.B."/>
        </authorList>
    </citation>
    <scope>NUCLEOTIDE SEQUENCE [LARGE SCALE GENOMIC DNA]</scope>
    <source>
        <strain evidence="2 3">RSA11</strain>
    </source>
</reference>
<proteinExistence type="predicted"/>
<dbReference type="EMBL" id="LDQV01000012">
    <property type="protein sequence ID" value="KTR27667.1"/>
    <property type="molecule type" value="Genomic_DNA"/>
</dbReference>
<dbReference type="Pfam" id="PF13021">
    <property type="entry name" value="DUF3885"/>
    <property type="match status" value="1"/>
</dbReference>
<organism evidence="2 3">
    <name type="scientific">Exiguobacterium indicum</name>
    <dbReference type="NCBI Taxonomy" id="296995"/>
    <lineage>
        <taxon>Bacteria</taxon>
        <taxon>Bacillati</taxon>
        <taxon>Bacillota</taxon>
        <taxon>Bacilli</taxon>
        <taxon>Bacillales</taxon>
        <taxon>Bacillales Family XII. Incertae Sedis</taxon>
        <taxon>Exiguobacterium</taxon>
    </lineage>
</organism>
<dbReference type="AlphaFoldDB" id="A0AAW3MDV7"/>
<accession>A0AAW3MDV7</accession>
<evidence type="ECO:0000259" key="1">
    <source>
        <dbReference type="Pfam" id="PF13021"/>
    </source>
</evidence>
<comment type="caution">
    <text evidence="2">The sequence shown here is derived from an EMBL/GenBank/DDBJ whole genome shotgun (WGS) entry which is preliminary data.</text>
</comment>
<evidence type="ECO:0000313" key="2">
    <source>
        <dbReference type="EMBL" id="KTR27667.1"/>
    </source>
</evidence>